<feature type="domain" description="Peptidase C45 hydrolase" evidence="1">
    <location>
        <begin position="102"/>
        <end position="318"/>
    </location>
</feature>
<evidence type="ECO:0000313" key="3">
    <source>
        <dbReference type="Proteomes" id="UP000260812"/>
    </source>
</evidence>
<keyword evidence="2" id="KW-0808">Transferase</keyword>
<dbReference type="GeneID" id="97987989"/>
<evidence type="ECO:0000259" key="1">
    <source>
        <dbReference type="Pfam" id="PF03417"/>
    </source>
</evidence>
<dbReference type="InterPro" id="IPR029055">
    <property type="entry name" value="Ntn_hydrolases_N"/>
</dbReference>
<dbReference type="GO" id="GO:0016740">
    <property type="term" value="F:transferase activity"/>
    <property type="evidence" value="ECO:0007669"/>
    <property type="project" value="UniProtKB-KW"/>
</dbReference>
<dbReference type="Pfam" id="PF03417">
    <property type="entry name" value="AAT"/>
    <property type="match status" value="1"/>
</dbReference>
<dbReference type="RefSeq" id="WP_021635279.1">
    <property type="nucleotide sequence ID" value="NZ_CANNOQ010000077.1"/>
</dbReference>
<protein>
    <submittedName>
        <fullName evidence="2">Acyl-CoA--6-aminopenicillanic acid acyl-transferase</fullName>
    </submittedName>
</protein>
<evidence type="ECO:0000313" key="2">
    <source>
        <dbReference type="EMBL" id="RGE59135.1"/>
    </source>
</evidence>
<dbReference type="Proteomes" id="UP000260812">
    <property type="component" value="Unassembled WGS sequence"/>
</dbReference>
<dbReference type="EMBL" id="QVLV01000009">
    <property type="protein sequence ID" value="RGE59135.1"/>
    <property type="molecule type" value="Genomic_DNA"/>
</dbReference>
<comment type="caution">
    <text evidence="2">The sequence shown here is derived from an EMBL/GenBank/DDBJ whole genome shotgun (WGS) entry which is preliminary data.</text>
</comment>
<keyword evidence="3" id="KW-1185">Reference proteome</keyword>
<sequence>MNIIARTAELTGTHRTIGRQLTKYCGEQIISFMKSGEELNKADMNEIIRLLDRWCPGLNDELQGFADASSIPVSKVAYYAGTYLRPSCSQIAISAQKSANGHPILARSYEYHHDLEEFTLARTCADGKNAHIGTCVMMFGREEGINDKGLAVAMSMNTGRQIKTRGMMYWAALRSVLENCSSVDEAISFLKEMPIAYNMNMLLADHGKMALYETMDGQNAFRYASSRELSLTATNHPLLEPITEIYPYAAVHSLQRYERINAFLSNHPTVHLSQLKKFLLTPYPEGLSCIYYEDYFGTTKSVVMDIEEKTLELCWGGQEENGWNRYELSQSLTPQQREIHLTMGRGNPDIYKEQSL</sequence>
<name>A0A3E3I313_9FIRM</name>
<dbReference type="PANTHER" id="PTHR34180:SF1">
    <property type="entry name" value="BETA-ALANYL-DOPAMINE_CARCININE HYDROLASE"/>
    <property type="match status" value="1"/>
</dbReference>
<dbReference type="AlphaFoldDB" id="A0A3E3I313"/>
<dbReference type="SUPFAM" id="SSF56235">
    <property type="entry name" value="N-terminal nucleophile aminohydrolases (Ntn hydrolases)"/>
    <property type="match status" value="1"/>
</dbReference>
<dbReference type="InterPro" id="IPR047794">
    <property type="entry name" value="C45_proenzyme-like"/>
</dbReference>
<dbReference type="PANTHER" id="PTHR34180">
    <property type="entry name" value="PEPTIDASE C45"/>
    <property type="match status" value="1"/>
</dbReference>
<dbReference type="InterPro" id="IPR005079">
    <property type="entry name" value="Peptidase_C45_hydrolase"/>
</dbReference>
<dbReference type="InterPro" id="IPR047801">
    <property type="entry name" value="Peptidase_C45"/>
</dbReference>
<organism evidence="2 3">
    <name type="scientific">Eisenbergiella massiliensis</name>
    <dbReference type="NCBI Taxonomy" id="1720294"/>
    <lineage>
        <taxon>Bacteria</taxon>
        <taxon>Bacillati</taxon>
        <taxon>Bacillota</taxon>
        <taxon>Clostridia</taxon>
        <taxon>Lachnospirales</taxon>
        <taxon>Lachnospiraceae</taxon>
        <taxon>Eisenbergiella</taxon>
    </lineage>
</organism>
<reference evidence="2" key="1">
    <citation type="submission" date="2018-08" db="EMBL/GenBank/DDBJ databases">
        <title>A genome reference for cultivated species of the human gut microbiota.</title>
        <authorList>
            <person name="Zou Y."/>
            <person name="Xue W."/>
            <person name="Luo G."/>
        </authorList>
    </citation>
    <scope>NUCLEOTIDE SEQUENCE [LARGE SCALE GENOMIC DNA]</scope>
    <source>
        <strain evidence="2">TF05-5AC</strain>
    </source>
</reference>
<gene>
    <name evidence="2" type="ORF">DXC51_14225</name>
</gene>
<accession>A0A3E3I313</accession>
<proteinExistence type="predicted"/>
<dbReference type="NCBIfam" id="NF040521">
    <property type="entry name" value="C45_proenzyme"/>
    <property type="match status" value="1"/>
</dbReference>
<dbReference type="Gene3D" id="3.60.60.10">
    <property type="entry name" value="Penicillin V Acylase, Chain A"/>
    <property type="match status" value="1"/>
</dbReference>